<evidence type="ECO:0000256" key="7">
    <source>
        <dbReference type="ARBA" id="ARBA00022792"/>
    </source>
</evidence>
<keyword evidence="6" id="KW-0677">Repeat</keyword>
<accession>A0AAV7XDQ8</accession>
<dbReference type="GO" id="GO:0036444">
    <property type="term" value="P:calcium import into the mitochondrion"/>
    <property type="evidence" value="ECO:0007669"/>
    <property type="project" value="UniProtKB-ARBA"/>
</dbReference>
<keyword evidence="17" id="KW-1185">Reference proteome</keyword>
<gene>
    <name evidence="16" type="ORF">ONE63_010688</name>
</gene>
<comment type="subcellular location">
    <subcellularLocation>
        <location evidence="1">Mitochondrion inner membrane</location>
    </subcellularLocation>
    <subcellularLocation>
        <location evidence="2">Mitochondrion intermembrane space</location>
    </subcellularLocation>
</comment>
<dbReference type="GO" id="GO:1990246">
    <property type="term" value="C:uniplex complex"/>
    <property type="evidence" value="ECO:0007669"/>
    <property type="project" value="TreeGrafter"/>
</dbReference>
<evidence type="ECO:0000313" key="16">
    <source>
        <dbReference type="EMBL" id="KAJ1524161.1"/>
    </source>
</evidence>
<evidence type="ECO:0000256" key="2">
    <source>
        <dbReference type="ARBA" id="ARBA00004569"/>
    </source>
</evidence>
<dbReference type="GO" id="GO:0051560">
    <property type="term" value="P:mitochondrial calcium ion homeostasis"/>
    <property type="evidence" value="ECO:0007669"/>
    <property type="project" value="TreeGrafter"/>
</dbReference>
<dbReference type="Pfam" id="PF13202">
    <property type="entry name" value="EF-hand_5"/>
    <property type="match status" value="1"/>
</dbReference>
<dbReference type="Gene3D" id="1.10.238.10">
    <property type="entry name" value="EF-hand"/>
    <property type="match status" value="1"/>
</dbReference>
<dbReference type="PROSITE" id="PS00018">
    <property type="entry name" value="EF_HAND_1"/>
    <property type="match status" value="2"/>
</dbReference>
<evidence type="ECO:0000256" key="3">
    <source>
        <dbReference type="ARBA" id="ARBA00022448"/>
    </source>
</evidence>
<feature type="compositionally biased region" description="Acidic residues" evidence="14">
    <location>
        <begin position="83"/>
        <end position="92"/>
    </location>
</feature>
<keyword evidence="3" id="KW-0813">Transport</keyword>
<comment type="caution">
    <text evidence="16">The sequence shown here is derived from an EMBL/GenBank/DDBJ whole genome shotgun (WGS) entry which is preliminary data.</text>
</comment>
<comment type="similarity">
    <text evidence="13">Belongs to the MICU1 family. MICU1 subfamily.</text>
</comment>
<evidence type="ECO:0000259" key="15">
    <source>
        <dbReference type="PROSITE" id="PS50222"/>
    </source>
</evidence>
<evidence type="ECO:0000256" key="11">
    <source>
        <dbReference type="ARBA" id="ARBA00023128"/>
    </source>
</evidence>
<evidence type="ECO:0000256" key="9">
    <source>
        <dbReference type="ARBA" id="ARBA00022946"/>
    </source>
</evidence>
<sequence>MALSVLRFGSGLRAAQGAVRRCLPLAAVASPEGAPVISSSSSGVPQAQFGELLVAKPVAFAATAVRRYSKGTPERGRAKVDNDSDSDSDSDDEKSKRLRGESEFWRRKMRTLHGLLDLNKDGVISYDDYKLLADRFVDLGHLSPQDTQDFHKSIQEMWEEQWGSLDPYNLVTTEQYLTEMQHMMNDKSLKKKAHLFLPFLFKAVDKDKSGEISVEEFKIFFKCLGLSEQDAINAFNVIDTNSDARLSCKEFVKLGKDFFVTEDPRRPSKMFWGPLVS</sequence>
<evidence type="ECO:0000256" key="10">
    <source>
        <dbReference type="ARBA" id="ARBA00023065"/>
    </source>
</evidence>
<name>A0AAV7XDQ8_9NEOP</name>
<dbReference type="InterPro" id="IPR011992">
    <property type="entry name" value="EF-hand-dom_pair"/>
</dbReference>
<evidence type="ECO:0000256" key="13">
    <source>
        <dbReference type="ARBA" id="ARBA00038333"/>
    </source>
</evidence>
<dbReference type="CDD" id="cd00051">
    <property type="entry name" value="EFh"/>
    <property type="match status" value="1"/>
</dbReference>
<evidence type="ECO:0000256" key="4">
    <source>
        <dbReference type="ARBA" id="ARBA00022568"/>
    </source>
</evidence>
<evidence type="ECO:0000256" key="12">
    <source>
        <dbReference type="ARBA" id="ARBA00023136"/>
    </source>
</evidence>
<keyword evidence="10" id="KW-0406">Ion transport</keyword>
<keyword evidence="5" id="KW-0479">Metal-binding</keyword>
<dbReference type="GO" id="GO:0005758">
    <property type="term" value="C:mitochondrial intermembrane space"/>
    <property type="evidence" value="ECO:0007669"/>
    <property type="project" value="UniProtKB-SubCell"/>
</dbReference>
<protein>
    <recommendedName>
        <fullName evidence="15">EF-hand domain-containing protein</fullName>
    </recommendedName>
</protein>
<feature type="region of interest" description="Disordered" evidence="14">
    <location>
        <begin position="71"/>
        <end position="99"/>
    </location>
</feature>
<dbReference type="Pfam" id="PF13499">
    <property type="entry name" value="EF-hand_7"/>
    <property type="match status" value="1"/>
</dbReference>
<dbReference type="PANTHER" id="PTHR12294:SF1">
    <property type="entry name" value="CALCIUM UPTAKE PROTEIN 1, MITOCHONDRIAL"/>
    <property type="match status" value="1"/>
</dbReference>
<dbReference type="InterPro" id="IPR002048">
    <property type="entry name" value="EF_hand_dom"/>
</dbReference>
<dbReference type="AlphaFoldDB" id="A0AAV7XDQ8"/>
<organism evidence="16 17">
    <name type="scientific">Megalurothrips usitatus</name>
    <name type="common">bean blossom thrips</name>
    <dbReference type="NCBI Taxonomy" id="439358"/>
    <lineage>
        <taxon>Eukaryota</taxon>
        <taxon>Metazoa</taxon>
        <taxon>Ecdysozoa</taxon>
        <taxon>Arthropoda</taxon>
        <taxon>Hexapoda</taxon>
        <taxon>Insecta</taxon>
        <taxon>Pterygota</taxon>
        <taxon>Neoptera</taxon>
        <taxon>Paraneoptera</taxon>
        <taxon>Thysanoptera</taxon>
        <taxon>Terebrantia</taxon>
        <taxon>Thripoidea</taxon>
        <taxon>Thripidae</taxon>
        <taxon>Megalurothrips</taxon>
    </lineage>
</organism>
<dbReference type="SUPFAM" id="SSF47473">
    <property type="entry name" value="EF-hand"/>
    <property type="match status" value="1"/>
</dbReference>
<proteinExistence type="inferred from homology"/>
<evidence type="ECO:0000256" key="14">
    <source>
        <dbReference type="SAM" id="MobiDB-lite"/>
    </source>
</evidence>
<feature type="domain" description="EF-hand" evidence="15">
    <location>
        <begin position="200"/>
        <end position="227"/>
    </location>
</feature>
<evidence type="ECO:0000313" key="17">
    <source>
        <dbReference type="Proteomes" id="UP001075354"/>
    </source>
</evidence>
<evidence type="ECO:0000256" key="8">
    <source>
        <dbReference type="ARBA" id="ARBA00022837"/>
    </source>
</evidence>
<dbReference type="Proteomes" id="UP001075354">
    <property type="component" value="Chromosome 9"/>
</dbReference>
<dbReference type="PROSITE" id="PS50222">
    <property type="entry name" value="EF_HAND_2"/>
    <property type="match status" value="1"/>
</dbReference>
<keyword evidence="12" id="KW-0472">Membrane</keyword>
<keyword evidence="9" id="KW-0809">Transit peptide</keyword>
<dbReference type="InterPro" id="IPR039800">
    <property type="entry name" value="MICU1/2/3"/>
</dbReference>
<keyword evidence="11" id="KW-0496">Mitochondrion</keyword>
<keyword evidence="4" id="KW-0109">Calcium transport</keyword>
<evidence type="ECO:0000256" key="5">
    <source>
        <dbReference type="ARBA" id="ARBA00022723"/>
    </source>
</evidence>
<keyword evidence="8" id="KW-0106">Calcium</keyword>
<dbReference type="SMART" id="SM00054">
    <property type="entry name" value="EFh"/>
    <property type="match status" value="3"/>
</dbReference>
<evidence type="ECO:0000256" key="6">
    <source>
        <dbReference type="ARBA" id="ARBA00022737"/>
    </source>
</evidence>
<reference evidence="16" key="1">
    <citation type="submission" date="2022-12" db="EMBL/GenBank/DDBJ databases">
        <title>Chromosome-level genome assembly of the bean flower thrips Megalurothrips usitatus.</title>
        <authorList>
            <person name="Ma L."/>
            <person name="Liu Q."/>
            <person name="Li H."/>
            <person name="Cai W."/>
        </authorList>
    </citation>
    <scope>NUCLEOTIDE SEQUENCE</scope>
    <source>
        <strain evidence="16">Cailab_2022a</strain>
    </source>
</reference>
<feature type="compositionally biased region" description="Basic and acidic residues" evidence="14">
    <location>
        <begin position="72"/>
        <end position="82"/>
    </location>
</feature>
<dbReference type="PANTHER" id="PTHR12294">
    <property type="entry name" value="EF HAND DOMAIN FAMILY A1,A2-RELATED"/>
    <property type="match status" value="1"/>
</dbReference>
<dbReference type="EMBL" id="JAPTSV010000009">
    <property type="protein sequence ID" value="KAJ1524161.1"/>
    <property type="molecule type" value="Genomic_DNA"/>
</dbReference>
<dbReference type="GO" id="GO:0005509">
    <property type="term" value="F:calcium ion binding"/>
    <property type="evidence" value="ECO:0007669"/>
    <property type="project" value="InterPro"/>
</dbReference>
<evidence type="ECO:0000256" key="1">
    <source>
        <dbReference type="ARBA" id="ARBA00004273"/>
    </source>
</evidence>
<keyword evidence="7" id="KW-0999">Mitochondrion inner membrane</keyword>
<dbReference type="InterPro" id="IPR018247">
    <property type="entry name" value="EF_Hand_1_Ca_BS"/>
</dbReference>